<keyword evidence="5" id="KW-0804">Transcription</keyword>
<keyword evidence="4" id="KW-0238">DNA-binding</keyword>
<evidence type="ECO:0000256" key="1">
    <source>
        <dbReference type="ARBA" id="ARBA00007788"/>
    </source>
</evidence>
<dbReference type="InterPro" id="IPR050239">
    <property type="entry name" value="Sigma-70_RNA_pol_init_factors"/>
</dbReference>
<feature type="compositionally biased region" description="Polar residues" evidence="6">
    <location>
        <begin position="1"/>
        <end position="21"/>
    </location>
</feature>
<dbReference type="PANTHER" id="PTHR30603">
    <property type="entry name" value="RNA POLYMERASE SIGMA FACTOR RPO"/>
    <property type="match status" value="1"/>
</dbReference>
<dbReference type="InterPro" id="IPR000943">
    <property type="entry name" value="RNA_pol_sigma70"/>
</dbReference>
<keyword evidence="3" id="KW-0731">Sigma factor</keyword>
<evidence type="ECO:0000256" key="6">
    <source>
        <dbReference type="SAM" id="MobiDB-lite"/>
    </source>
</evidence>
<feature type="domain" description="RNA polymerase sigma-70 region 2" evidence="8">
    <location>
        <begin position="282"/>
        <end position="348"/>
    </location>
</feature>
<evidence type="ECO:0000256" key="5">
    <source>
        <dbReference type="ARBA" id="ARBA00023163"/>
    </source>
</evidence>
<keyword evidence="2" id="KW-0805">Transcription regulation</keyword>
<dbReference type="GO" id="GO:0003677">
    <property type="term" value="F:DNA binding"/>
    <property type="evidence" value="ECO:0007669"/>
    <property type="project" value="UniProtKB-KW"/>
</dbReference>
<comment type="caution">
    <text evidence="10">The sequence shown here is derived from an EMBL/GenBank/DDBJ whole genome shotgun (WGS) entry which is preliminary data.</text>
</comment>
<evidence type="ECO:0000259" key="9">
    <source>
        <dbReference type="Pfam" id="PF04545"/>
    </source>
</evidence>
<organism evidence="10 11">
    <name type="scientific">Tetracentron sinense</name>
    <name type="common">Spur-leaf</name>
    <dbReference type="NCBI Taxonomy" id="13715"/>
    <lineage>
        <taxon>Eukaryota</taxon>
        <taxon>Viridiplantae</taxon>
        <taxon>Streptophyta</taxon>
        <taxon>Embryophyta</taxon>
        <taxon>Tracheophyta</taxon>
        <taxon>Spermatophyta</taxon>
        <taxon>Magnoliopsida</taxon>
        <taxon>Trochodendrales</taxon>
        <taxon>Trochodendraceae</taxon>
        <taxon>Tetracentron</taxon>
    </lineage>
</organism>
<dbReference type="GO" id="GO:0006352">
    <property type="term" value="P:DNA-templated transcription initiation"/>
    <property type="evidence" value="ECO:0007669"/>
    <property type="project" value="InterPro"/>
</dbReference>
<reference evidence="10 11" key="1">
    <citation type="submission" date="2020-04" db="EMBL/GenBank/DDBJ databases">
        <title>Plant Genome Project.</title>
        <authorList>
            <person name="Zhang R.-G."/>
        </authorList>
    </citation>
    <scope>NUCLEOTIDE SEQUENCE [LARGE SCALE GENOMIC DNA]</scope>
    <source>
        <strain evidence="10">YNK0</strain>
        <tissue evidence="10">Leaf</tissue>
    </source>
</reference>
<feature type="region of interest" description="Disordered" evidence="6">
    <location>
        <begin position="1"/>
        <end position="22"/>
    </location>
</feature>
<dbReference type="InterPro" id="IPR014284">
    <property type="entry name" value="RNA_pol_sigma-70_dom"/>
</dbReference>
<dbReference type="Pfam" id="PF04539">
    <property type="entry name" value="Sigma70_r3"/>
    <property type="match status" value="1"/>
</dbReference>
<dbReference type="InterPro" id="IPR036388">
    <property type="entry name" value="WH-like_DNA-bd_sf"/>
</dbReference>
<keyword evidence="11" id="KW-1185">Reference proteome</keyword>
<dbReference type="SUPFAM" id="SSF88659">
    <property type="entry name" value="Sigma3 and sigma4 domains of RNA polymerase sigma factors"/>
    <property type="match status" value="2"/>
</dbReference>
<dbReference type="EMBL" id="JABCRI010000001">
    <property type="protein sequence ID" value="KAF8413300.1"/>
    <property type="molecule type" value="Genomic_DNA"/>
</dbReference>
<gene>
    <name evidence="10" type="ORF">HHK36_001278</name>
</gene>
<feature type="domain" description="RNA polymerase sigma-70 region 4" evidence="9">
    <location>
        <begin position="451"/>
        <end position="504"/>
    </location>
</feature>
<evidence type="ECO:0000256" key="4">
    <source>
        <dbReference type="ARBA" id="ARBA00023125"/>
    </source>
</evidence>
<dbReference type="Pfam" id="PF04545">
    <property type="entry name" value="Sigma70_r4"/>
    <property type="match status" value="1"/>
</dbReference>
<dbReference type="AlphaFoldDB" id="A0A834ZTD7"/>
<comment type="similarity">
    <text evidence="1">Belongs to the sigma-70 factor family.</text>
</comment>
<dbReference type="PRINTS" id="PR00046">
    <property type="entry name" value="SIGMA70FCT"/>
</dbReference>
<feature type="domain" description="RNA polymerase sigma-70 region 3" evidence="7">
    <location>
        <begin position="366"/>
        <end position="433"/>
    </location>
</feature>
<evidence type="ECO:0000256" key="2">
    <source>
        <dbReference type="ARBA" id="ARBA00023015"/>
    </source>
</evidence>
<dbReference type="InterPro" id="IPR007624">
    <property type="entry name" value="RNA_pol_sigma70_r3"/>
</dbReference>
<evidence type="ECO:0000259" key="7">
    <source>
        <dbReference type="Pfam" id="PF04539"/>
    </source>
</evidence>
<dbReference type="OrthoDB" id="47406at2759"/>
<dbReference type="Proteomes" id="UP000655225">
    <property type="component" value="Unassembled WGS sequence"/>
</dbReference>
<sequence length="516" mass="59159">MGVVTVSSSASQTPLGLSGRFSTRRSPFKRPVILAFKSDKTKNTALVTPHEPIPLPIDTPKEHQKRLRRTNKPSKQIKAVSTDEASPCTIDLDYNEAAAKLENIYKLSPPSDISDMEDTDHVVRRHCRTRKKVGEGSEKVEKKTSDNVVRNHRKKLKRLSLDKRIALRMMKEEKMVPSSQDKEYSKEKVEDVERLVREYSGSTDLVSLDWKKMKIPPVLPSSEHTWLFKLMQPMKVLLQVKEDFHKDLGREPTDGELAEATKMSVLQVKKQIEAGQAARNKLIKHNLRLVLFVINKYFQELANGPKFQDLCQAGAKGLITAIDRFEPKRRFRLSTYGLFWIRHAIMRSMTLSSFTRVSFGLESVRAEIQRAKLELLFELERLPTEEEIVERVGISPVRYHEVMRASKPVISLHSRHVTTQEEFINAITDTDGVGGNKRRQPALLRLALDDVLDSLKPKESLVIRQRYGLDGKGDRTLGEIAGNLNISREMVRKHEVKALMKLKHPARVDYLRRYIF</sequence>
<dbReference type="OMA" id="LVMRQRY"/>
<evidence type="ECO:0000313" key="11">
    <source>
        <dbReference type="Proteomes" id="UP000655225"/>
    </source>
</evidence>
<evidence type="ECO:0000259" key="8">
    <source>
        <dbReference type="Pfam" id="PF04542"/>
    </source>
</evidence>
<evidence type="ECO:0000256" key="3">
    <source>
        <dbReference type="ARBA" id="ARBA00023082"/>
    </source>
</evidence>
<evidence type="ECO:0008006" key="12">
    <source>
        <dbReference type="Google" id="ProtNLM"/>
    </source>
</evidence>
<proteinExistence type="inferred from homology"/>
<dbReference type="Gene3D" id="1.10.10.10">
    <property type="entry name" value="Winged helix-like DNA-binding domain superfamily/Winged helix DNA-binding domain"/>
    <property type="match status" value="2"/>
</dbReference>
<name>A0A834ZTD7_TETSI</name>
<dbReference type="InterPro" id="IPR007630">
    <property type="entry name" value="RNA_pol_sigma70_r4"/>
</dbReference>
<accession>A0A834ZTD7</accession>
<dbReference type="InterPro" id="IPR013324">
    <property type="entry name" value="RNA_pol_sigma_r3/r4-like"/>
</dbReference>
<dbReference type="GO" id="GO:0016987">
    <property type="term" value="F:sigma factor activity"/>
    <property type="evidence" value="ECO:0007669"/>
    <property type="project" value="UniProtKB-KW"/>
</dbReference>
<dbReference type="Gene3D" id="1.20.120.1810">
    <property type="match status" value="1"/>
</dbReference>
<dbReference type="Pfam" id="PF04542">
    <property type="entry name" value="Sigma70_r2"/>
    <property type="match status" value="1"/>
</dbReference>
<dbReference type="InterPro" id="IPR007627">
    <property type="entry name" value="RNA_pol_sigma70_r2"/>
</dbReference>
<dbReference type="NCBIfam" id="TIGR02937">
    <property type="entry name" value="sigma70-ECF"/>
    <property type="match status" value="1"/>
</dbReference>
<dbReference type="InterPro" id="IPR013325">
    <property type="entry name" value="RNA_pol_sigma_r2"/>
</dbReference>
<dbReference type="PANTHER" id="PTHR30603:SF4">
    <property type="entry name" value="RNA POLYMERASE SIGMA FACTOR SIGE, CHLOROPLASTIC_MITOCHONDRIAL"/>
    <property type="match status" value="1"/>
</dbReference>
<protein>
    <recommendedName>
        <fullName evidence="12">Sigma factor</fullName>
    </recommendedName>
</protein>
<dbReference type="SUPFAM" id="SSF88946">
    <property type="entry name" value="Sigma2 domain of RNA polymerase sigma factors"/>
    <property type="match status" value="1"/>
</dbReference>
<evidence type="ECO:0000313" key="10">
    <source>
        <dbReference type="EMBL" id="KAF8413300.1"/>
    </source>
</evidence>